<protein>
    <submittedName>
        <fullName evidence="1">Uncharacterized protein</fullName>
    </submittedName>
</protein>
<sequence>MLLGPKGRFWSPEIAFRTQRLSEDPEVDGEPGGHFGTLRSIKNPEVSLDPEVVFRTLRSFWDPEVDWEPEVPLDPERFLQTLRSLLGPRVIKNLEVYLFQVLKKFVQDPETAWGPVRPLPVPIGISHSTVRKLATIRLETQVPDLRCFPRLEKKKFMYCSLHVAVVLTSILKLIRTIPALSLIPIVIVAPCTNSEFEYSTLRLRKSLESFYLSFLPGVKDRSRGRSRSFVVGVGEITCVVWLTGVVSSQHAYSGQDTASLFLISSYGWTVLEPGGESFFQMVDRGLDEYFQVSPSDIGLGGDGLADASGSFDIRQQDTWSLDLKVRALDLLPCRLALFLTPSLGISVSYNLSRGAALETWGGTDPEFPREFVGGEGP</sequence>
<gene>
    <name evidence="1" type="ORF">F2Q70_00037258</name>
</gene>
<dbReference type="EMBL" id="QGKY02000246">
    <property type="protein sequence ID" value="KAF2583876.1"/>
    <property type="molecule type" value="Genomic_DNA"/>
</dbReference>
<evidence type="ECO:0000313" key="1">
    <source>
        <dbReference type="EMBL" id="KAF2583876.1"/>
    </source>
</evidence>
<organism evidence="1">
    <name type="scientific">Brassica cretica</name>
    <name type="common">Mustard</name>
    <dbReference type="NCBI Taxonomy" id="69181"/>
    <lineage>
        <taxon>Eukaryota</taxon>
        <taxon>Viridiplantae</taxon>
        <taxon>Streptophyta</taxon>
        <taxon>Embryophyta</taxon>
        <taxon>Tracheophyta</taxon>
        <taxon>Spermatophyta</taxon>
        <taxon>Magnoliopsida</taxon>
        <taxon>eudicotyledons</taxon>
        <taxon>Gunneridae</taxon>
        <taxon>Pentapetalae</taxon>
        <taxon>rosids</taxon>
        <taxon>malvids</taxon>
        <taxon>Brassicales</taxon>
        <taxon>Brassicaceae</taxon>
        <taxon>Brassiceae</taxon>
        <taxon>Brassica</taxon>
    </lineage>
</organism>
<proteinExistence type="predicted"/>
<accession>A0A8S9JQT6</accession>
<comment type="caution">
    <text evidence="1">The sequence shown here is derived from an EMBL/GenBank/DDBJ whole genome shotgun (WGS) entry which is preliminary data.</text>
</comment>
<name>A0A8S9JQT6_BRACR</name>
<reference evidence="1" key="1">
    <citation type="submission" date="2019-12" db="EMBL/GenBank/DDBJ databases">
        <title>Genome sequencing and annotation of Brassica cretica.</title>
        <authorList>
            <person name="Studholme D.J."/>
            <person name="Sarris P.F."/>
        </authorList>
    </citation>
    <scope>NUCLEOTIDE SEQUENCE</scope>
    <source>
        <strain evidence="1">PFS-102/07</strain>
        <tissue evidence="1">Leaf</tissue>
    </source>
</reference>
<dbReference type="AlphaFoldDB" id="A0A8S9JQT6"/>